<feature type="region of interest" description="Disordered" evidence="1">
    <location>
        <begin position="132"/>
        <end position="182"/>
    </location>
</feature>
<proteinExistence type="predicted"/>
<dbReference type="Proteomes" id="UP000828390">
    <property type="component" value="Unassembled WGS sequence"/>
</dbReference>
<reference evidence="2" key="1">
    <citation type="journal article" date="2019" name="bioRxiv">
        <title>The Genome of the Zebra Mussel, Dreissena polymorpha: A Resource for Invasive Species Research.</title>
        <authorList>
            <person name="McCartney M.A."/>
            <person name="Auch B."/>
            <person name="Kono T."/>
            <person name="Mallez S."/>
            <person name="Zhang Y."/>
            <person name="Obille A."/>
            <person name="Becker A."/>
            <person name="Abrahante J.E."/>
            <person name="Garbe J."/>
            <person name="Badalamenti J.P."/>
            <person name="Herman A."/>
            <person name="Mangelson H."/>
            <person name="Liachko I."/>
            <person name="Sullivan S."/>
            <person name="Sone E.D."/>
            <person name="Koren S."/>
            <person name="Silverstein K.A.T."/>
            <person name="Beckman K.B."/>
            <person name="Gohl D.M."/>
        </authorList>
    </citation>
    <scope>NUCLEOTIDE SEQUENCE</scope>
    <source>
        <strain evidence="2">Duluth1</strain>
        <tissue evidence="2">Whole animal</tissue>
    </source>
</reference>
<feature type="compositionally biased region" description="Low complexity" evidence="1">
    <location>
        <begin position="311"/>
        <end position="321"/>
    </location>
</feature>
<feature type="region of interest" description="Disordered" evidence="1">
    <location>
        <begin position="279"/>
        <end position="338"/>
    </location>
</feature>
<dbReference type="GO" id="GO:0071479">
    <property type="term" value="P:cellular response to ionizing radiation"/>
    <property type="evidence" value="ECO:0007669"/>
    <property type="project" value="TreeGrafter"/>
</dbReference>
<evidence type="ECO:0000313" key="2">
    <source>
        <dbReference type="EMBL" id="KAH3887279.1"/>
    </source>
</evidence>
<keyword evidence="3" id="KW-1185">Reference proteome</keyword>
<dbReference type="AlphaFoldDB" id="A0A9D4RZV4"/>
<feature type="compositionally biased region" description="Acidic residues" evidence="1">
    <location>
        <begin position="282"/>
        <end position="294"/>
    </location>
</feature>
<dbReference type="InterPro" id="IPR007268">
    <property type="entry name" value="Rad9/Ddc1"/>
</dbReference>
<organism evidence="2 3">
    <name type="scientific">Dreissena polymorpha</name>
    <name type="common">Zebra mussel</name>
    <name type="synonym">Mytilus polymorpha</name>
    <dbReference type="NCBI Taxonomy" id="45954"/>
    <lineage>
        <taxon>Eukaryota</taxon>
        <taxon>Metazoa</taxon>
        <taxon>Spiralia</taxon>
        <taxon>Lophotrochozoa</taxon>
        <taxon>Mollusca</taxon>
        <taxon>Bivalvia</taxon>
        <taxon>Autobranchia</taxon>
        <taxon>Heteroconchia</taxon>
        <taxon>Euheterodonta</taxon>
        <taxon>Imparidentia</taxon>
        <taxon>Neoheterodontei</taxon>
        <taxon>Myida</taxon>
        <taxon>Dreissenoidea</taxon>
        <taxon>Dreissenidae</taxon>
        <taxon>Dreissena</taxon>
    </lineage>
</organism>
<dbReference type="GO" id="GO:0006281">
    <property type="term" value="P:DNA repair"/>
    <property type="evidence" value="ECO:0007669"/>
    <property type="project" value="TreeGrafter"/>
</dbReference>
<reference evidence="2" key="2">
    <citation type="submission" date="2020-11" db="EMBL/GenBank/DDBJ databases">
        <authorList>
            <person name="McCartney M.A."/>
            <person name="Auch B."/>
            <person name="Kono T."/>
            <person name="Mallez S."/>
            <person name="Becker A."/>
            <person name="Gohl D.M."/>
            <person name="Silverstein K.A.T."/>
            <person name="Koren S."/>
            <person name="Bechman K.B."/>
            <person name="Herman A."/>
            <person name="Abrahante J.E."/>
            <person name="Garbe J."/>
        </authorList>
    </citation>
    <scope>NUCLEOTIDE SEQUENCE</scope>
    <source>
        <strain evidence="2">Duluth1</strain>
        <tissue evidence="2">Whole animal</tissue>
    </source>
</reference>
<dbReference type="PANTHER" id="PTHR15237:SF0">
    <property type="entry name" value="CELL CYCLE CHECKPOINT CONTROL PROTEIN"/>
    <property type="match status" value="1"/>
</dbReference>
<comment type="caution">
    <text evidence="2">The sequence shown here is derived from an EMBL/GenBank/DDBJ whole genome shotgun (WGS) entry which is preliminary data.</text>
</comment>
<feature type="compositionally biased region" description="Basic and acidic residues" evidence="1">
    <location>
        <begin position="171"/>
        <end position="182"/>
    </location>
</feature>
<dbReference type="GO" id="GO:0031573">
    <property type="term" value="P:mitotic intra-S DNA damage checkpoint signaling"/>
    <property type="evidence" value="ECO:0007669"/>
    <property type="project" value="TreeGrafter"/>
</dbReference>
<evidence type="ECO:0000256" key="1">
    <source>
        <dbReference type="SAM" id="MobiDB-lite"/>
    </source>
</evidence>
<evidence type="ECO:0000313" key="3">
    <source>
        <dbReference type="Proteomes" id="UP000828390"/>
    </source>
</evidence>
<name>A0A9D4RZV4_DREPO</name>
<gene>
    <name evidence="2" type="ORF">DPMN_011295</name>
</gene>
<dbReference type="EMBL" id="JAIWYP010000001">
    <property type="protein sequence ID" value="KAH3887279.1"/>
    <property type="molecule type" value="Genomic_DNA"/>
</dbReference>
<dbReference type="PANTHER" id="PTHR15237">
    <property type="entry name" value="DNA REPAIR PROTEIN RAD9"/>
    <property type="match status" value="1"/>
</dbReference>
<dbReference type="Gene3D" id="3.70.10.10">
    <property type="match status" value="1"/>
</dbReference>
<evidence type="ECO:0008006" key="4">
    <source>
        <dbReference type="Google" id="ProtNLM"/>
    </source>
</evidence>
<dbReference type="Pfam" id="PF04139">
    <property type="entry name" value="Rad9"/>
    <property type="match status" value="1"/>
</dbReference>
<dbReference type="GO" id="GO:0030896">
    <property type="term" value="C:checkpoint clamp complex"/>
    <property type="evidence" value="ECO:0007669"/>
    <property type="project" value="InterPro"/>
</dbReference>
<feature type="compositionally biased region" description="Polar residues" evidence="1">
    <location>
        <begin position="132"/>
        <end position="143"/>
    </location>
</feature>
<protein>
    <recommendedName>
        <fullName evidence="4">Cell cycle checkpoint control protein RAD9A</fullName>
    </recommendedName>
</protein>
<dbReference type="GO" id="GO:0000076">
    <property type="term" value="P:DNA replication checkpoint signaling"/>
    <property type="evidence" value="ECO:0007669"/>
    <property type="project" value="TreeGrafter"/>
</dbReference>
<sequence length="338" mass="36919">MCPNSLTAASKLLCDAVMNFQNTQEEITLIVSPQKIVLKNYVEDEPDPNKVMHTNLSLEPEEFDNCQVGVDTEVTFCLKELRAILAFSEVTTLPLTLTFETAGRPIVFTIDSDSTFEGNFVLATLADQQTQSQAATHARTATQKRPAGRVDTSKAAKTTHNRAGPSNTDLNHTRSSEQTKRSEQLASAYEMLNDDTDFDEMIQNDTTLLDQPSVEALRMAPSVCEERTMCTSVKPGSSALGDNMTVVSRDNSPIVQSSNKSEESPVIPVPLMNLRVTLGDDTLGEDPDEEEEEAIPGTPPAKRFRSLFFGSSQVSQTQTSQPSCAASKVLAEDTDDED</sequence>
<accession>A0A9D4RZV4</accession>